<dbReference type="AlphaFoldDB" id="N1Q3C9"/>
<dbReference type="Proteomes" id="UP000016933">
    <property type="component" value="Unassembled WGS sequence"/>
</dbReference>
<dbReference type="EMBL" id="KB446535">
    <property type="protein sequence ID" value="EME49733.1"/>
    <property type="molecule type" value="Genomic_DNA"/>
</dbReference>
<feature type="coiled-coil region" evidence="1">
    <location>
        <begin position="99"/>
        <end position="223"/>
    </location>
</feature>
<proteinExistence type="predicted"/>
<accession>N1Q3C9</accession>
<protein>
    <submittedName>
        <fullName evidence="3">Uncharacterized protein</fullName>
    </submittedName>
</protein>
<reference evidence="3 4" key="2">
    <citation type="journal article" date="2012" name="PLoS Pathog.">
        <title>Diverse lifestyles and strategies of plant pathogenesis encoded in the genomes of eighteen Dothideomycetes fungi.</title>
        <authorList>
            <person name="Ohm R.A."/>
            <person name="Feau N."/>
            <person name="Henrissat B."/>
            <person name="Schoch C.L."/>
            <person name="Horwitz B.A."/>
            <person name="Barry K.W."/>
            <person name="Condon B.J."/>
            <person name="Copeland A.C."/>
            <person name="Dhillon B."/>
            <person name="Glaser F."/>
            <person name="Hesse C.N."/>
            <person name="Kosti I."/>
            <person name="LaButti K."/>
            <person name="Lindquist E.A."/>
            <person name="Lucas S."/>
            <person name="Salamov A.A."/>
            <person name="Bradshaw R.E."/>
            <person name="Ciuffetti L."/>
            <person name="Hamelin R.C."/>
            <person name="Kema G.H.J."/>
            <person name="Lawrence C."/>
            <person name="Scott J.A."/>
            <person name="Spatafora J.W."/>
            <person name="Turgeon B.G."/>
            <person name="de Wit P.J.G.M."/>
            <person name="Zhong S."/>
            <person name="Goodwin S.B."/>
            <person name="Grigoriev I.V."/>
        </authorList>
    </citation>
    <scope>NUCLEOTIDE SEQUENCE [LARGE SCALE GENOMIC DNA]</scope>
    <source>
        <strain evidence="4">NZE10 / CBS 128990</strain>
    </source>
</reference>
<dbReference type="HOGENOM" id="CLU_548562_0_0_1"/>
<keyword evidence="1" id="KW-0175">Coiled coil</keyword>
<evidence type="ECO:0000313" key="4">
    <source>
        <dbReference type="Proteomes" id="UP000016933"/>
    </source>
</evidence>
<reference evidence="4" key="1">
    <citation type="journal article" date="2012" name="PLoS Genet.">
        <title>The genomes of the fungal plant pathogens Cladosporium fulvum and Dothistroma septosporum reveal adaptation to different hosts and lifestyles but also signatures of common ancestry.</title>
        <authorList>
            <person name="de Wit P.J.G.M."/>
            <person name="van der Burgt A."/>
            <person name="Oekmen B."/>
            <person name="Stergiopoulos I."/>
            <person name="Abd-Elsalam K.A."/>
            <person name="Aerts A.L."/>
            <person name="Bahkali A.H."/>
            <person name="Beenen H.G."/>
            <person name="Chettri P."/>
            <person name="Cox M.P."/>
            <person name="Datema E."/>
            <person name="de Vries R.P."/>
            <person name="Dhillon B."/>
            <person name="Ganley A.R."/>
            <person name="Griffiths S.A."/>
            <person name="Guo Y."/>
            <person name="Hamelin R.C."/>
            <person name="Henrissat B."/>
            <person name="Kabir M.S."/>
            <person name="Jashni M.K."/>
            <person name="Kema G."/>
            <person name="Klaubauf S."/>
            <person name="Lapidus A."/>
            <person name="Levasseur A."/>
            <person name="Lindquist E."/>
            <person name="Mehrabi R."/>
            <person name="Ohm R.A."/>
            <person name="Owen T.J."/>
            <person name="Salamov A."/>
            <person name="Schwelm A."/>
            <person name="Schijlen E."/>
            <person name="Sun H."/>
            <person name="van den Burg H.A."/>
            <person name="van Ham R.C.H.J."/>
            <person name="Zhang S."/>
            <person name="Goodwin S.B."/>
            <person name="Grigoriev I.V."/>
            <person name="Collemare J."/>
            <person name="Bradshaw R.E."/>
        </authorList>
    </citation>
    <scope>NUCLEOTIDE SEQUENCE [LARGE SCALE GENOMIC DNA]</scope>
    <source>
        <strain evidence="4">NZE10 / CBS 128990</strain>
    </source>
</reference>
<dbReference type="OrthoDB" id="5328813at2759"/>
<feature type="region of interest" description="Disordered" evidence="2">
    <location>
        <begin position="1"/>
        <end position="75"/>
    </location>
</feature>
<evidence type="ECO:0000256" key="1">
    <source>
        <dbReference type="SAM" id="Coils"/>
    </source>
</evidence>
<sequence length="489" mass="54844">MGDESARAAESRIGSAPEPQTQRNGRASRGDADADAHLQLSEGQQVGIVDVEVRPMAEDDTSSTSTESRDGLRRRGSKIANLRAAFEKHTENEVAAVPLKGTVGQLERMSNRNKEQEAEVAKWKERHDTELTKMIEDHELEIARLKGEHASNMEKEEDLRLAYEEKCTSLEEEIEMLQRKLAAQDTEWQLEMGEHCNYLQRERDQAREEARNAQRQLYELKKGISAATRIEHQISDSTFAQEVTNLAHETQNWIVNNFRKIKTDASAGTMCARLGRVAEGRHLDYLGPIFQRFESSIRLAAFQATVASYMMEIFDDALLFGTPSKGEWQKGIKMAMKTLPEVLSPVAFNRWRAMTVDTLGQCKDGDMRESVEAASRSMSKKICDTLNVLTEANESEARITSLDAILKRAVSLTHLFRVQRARYEFALPRPGATFDPSVMEDISVESDGGPVPQGIRCAVWPCVSKYGDEDGNNMELSNVVVRARVLCGS</sequence>
<organism evidence="3 4">
    <name type="scientific">Dothistroma septosporum (strain NZE10 / CBS 128990)</name>
    <name type="common">Red band needle blight fungus</name>
    <name type="synonym">Mycosphaerella pini</name>
    <dbReference type="NCBI Taxonomy" id="675120"/>
    <lineage>
        <taxon>Eukaryota</taxon>
        <taxon>Fungi</taxon>
        <taxon>Dikarya</taxon>
        <taxon>Ascomycota</taxon>
        <taxon>Pezizomycotina</taxon>
        <taxon>Dothideomycetes</taxon>
        <taxon>Dothideomycetidae</taxon>
        <taxon>Mycosphaerellales</taxon>
        <taxon>Mycosphaerellaceae</taxon>
        <taxon>Dothistroma</taxon>
    </lineage>
</organism>
<evidence type="ECO:0000256" key="2">
    <source>
        <dbReference type="SAM" id="MobiDB-lite"/>
    </source>
</evidence>
<dbReference type="STRING" id="675120.N1Q3C9"/>
<feature type="compositionally biased region" description="Basic and acidic residues" evidence="2">
    <location>
        <begin position="1"/>
        <end position="10"/>
    </location>
</feature>
<keyword evidence="4" id="KW-1185">Reference proteome</keyword>
<name>N1Q3C9_DOTSN</name>
<dbReference type="OMA" id="HASNMEK"/>
<gene>
    <name evidence="3" type="ORF">DOTSEDRAFT_68492</name>
</gene>
<evidence type="ECO:0000313" key="3">
    <source>
        <dbReference type="EMBL" id="EME49733.1"/>
    </source>
</evidence>
<dbReference type="eggNOG" id="ENOG502S9Q7">
    <property type="taxonomic scope" value="Eukaryota"/>
</dbReference>